<comment type="caution">
    <text evidence="2">The sequence shown here is derived from an EMBL/GenBank/DDBJ whole genome shotgun (WGS) entry which is preliminary data.</text>
</comment>
<dbReference type="GO" id="GO:0003700">
    <property type="term" value="F:DNA-binding transcription factor activity"/>
    <property type="evidence" value="ECO:0007669"/>
    <property type="project" value="InterPro"/>
</dbReference>
<protein>
    <submittedName>
        <fullName evidence="2">Uncharacterized protein</fullName>
    </submittedName>
</protein>
<name>A0AAD5NQW6_ACENE</name>
<feature type="region of interest" description="Disordered" evidence="1">
    <location>
        <begin position="228"/>
        <end position="253"/>
    </location>
</feature>
<dbReference type="Proteomes" id="UP001064489">
    <property type="component" value="Chromosome 8"/>
</dbReference>
<organism evidence="2 3">
    <name type="scientific">Acer negundo</name>
    <name type="common">Box elder</name>
    <dbReference type="NCBI Taxonomy" id="4023"/>
    <lineage>
        <taxon>Eukaryota</taxon>
        <taxon>Viridiplantae</taxon>
        <taxon>Streptophyta</taxon>
        <taxon>Embryophyta</taxon>
        <taxon>Tracheophyta</taxon>
        <taxon>Spermatophyta</taxon>
        <taxon>Magnoliopsida</taxon>
        <taxon>eudicotyledons</taxon>
        <taxon>Gunneridae</taxon>
        <taxon>Pentapetalae</taxon>
        <taxon>rosids</taxon>
        <taxon>malvids</taxon>
        <taxon>Sapindales</taxon>
        <taxon>Sapindaceae</taxon>
        <taxon>Hippocastanoideae</taxon>
        <taxon>Acereae</taxon>
        <taxon>Acer</taxon>
    </lineage>
</organism>
<dbReference type="AlphaFoldDB" id="A0AAD5NQW6"/>
<gene>
    <name evidence="2" type="ORF">LWI28_026928</name>
</gene>
<accession>A0AAD5NQW6</accession>
<keyword evidence="3" id="KW-1185">Reference proteome</keyword>
<reference evidence="2" key="1">
    <citation type="journal article" date="2022" name="Plant J.">
        <title>Strategies of tolerance reflected in two North American maple genomes.</title>
        <authorList>
            <person name="McEvoy S.L."/>
            <person name="Sezen U.U."/>
            <person name="Trouern-Trend A."/>
            <person name="McMahon S.M."/>
            <person name="Schaberg P.G."/>
            <person name="Yang J."/>
            <person name="Wegrzyn J.L."/>
            <person name="Swenson N.G."/>
        </authorList>
    </citation>
    <scope>NUCLEOTIDE SEQUENCE</scope>
    <source>
        <strain evidence="2">91603</strain>
    </source>
</reference>
<dbReference type="PANTHER" id="PTHR46373">
    <property type="entry name" value="PROTEIN RKD4"/>
    <property type="match status" value="1"/>
</dbReference>
<dbReference type="EMBL" id="JAJSOW010000103">
    <property type="protein sequence ID" value="KAI9175072.1"/>
    <property type="molecule type" value="Genomic_DNA"/>
</dbReference>
<dbReference type="InterPro" id="IPR044607">
    <property type="entry name" value="RKD-like"/>
</dbReference>
<dbReference type="PANTHER" id="PTHR46373:SF20">
    <property type="entry name" value="PROTEIN RKD1"/>
    <property type="match status" value="1"/>
</dbReference>
<evidence type="ECO:0000256" key="1">
    <source>
        <dbReference type="SAM" id="MobiDB-lite"/>
    </source>
</evidence>
<proteinExistence type="predicted"/>
<evidence type="ECO:0000313" key="2">
    <source>
        <dbReference type="EMBL" id="KAI9175072.1"/>
    </source>
</evidence>
<reference evidence="2" key="2">
    <citation type="submission" date="2023-02" db="EMBL/GenBank/DDBJ databases">
        <authorList>
            <person name="Swenson N.G."/>
            <person name="Wegrzyn J.L."/>
            <person name="Mcevoy S.L."/>
        </authorList>
    </citation>
    <scope>NUCLEOTIDE SEQUENCE</scope>
    <source>
        <strain evidence="2">91603</strain>
        <tissue evidence="2">Leaf</tissue>
    </source>
</reference>
<feature type="compositionally biased region" description="Low complexity" evidence="1">
    <location>
        <begin position="230"/>
        <end position="253"/>
    </location>
</feature>
<evidence type="ECO:0000313" key="3">
    <source>
        <dbReference type="Proteomes" id="UP001064489"/>
    </source>
</evidence>
<sequence>MGSSLHEIVWPKYEIEEQDLFASLTQLPFPDFSVANGFTTLDWQNGLPLQESCFDGAPSMESFPDPDQSCPLMDVVPTPNLIQGDACWDEFYSPLYEAEKQPLFLCEGGQITGEEESMENCNVVKRYREDKRSNIKTLSKSTISSYFYLPITQAAKELNDYEREKGRDSSDVKVRESIEILEREMKMMEEIPDMEMEDKTKRLRQACFKFNYKKRKFMGVNNMLMDAPQSSTTTTTTCSSSSGSNSTSSNAATIANNVNETPVVEDGDMKSLCYSLIIPANIMEY</sequence>